<evidence type="ECO:0000256" key="6">
    <source>
        <dbReference type="ARBA" id="ARBA00022989"/>
    </source>
</evidence>
<dbReference type="PROSITE" id="PS50850">
    <property type="entry name" value="MFS"/>
    <property type="match status" value="1"/>
</dbReference>
<evidence type="ECO:0000259" key="9">
    <source>
        <dbReference type="PROSITE" id="PS50850"/>
    </source>
</evidence>
<dbReference type="GO" id="GO:0005886">
    <property type="term" value="C:plasma membrane"/>
    <property type="evidence" value="ECO:0007669"/>
    <property type="project" value="UniProtKB-SubCell"/>
</dbReference>
<feature type="transmembrane region" description="Helical" evidence="8">
    <location>
        <begin position="286"/>
        <end position="307"/>
    </location>
</feature>
<name>A0AAX2J0X5_KINKI</name>
<feature type="transmembrane region" description="Helical" evidence="8">
    <location>
        <begin position="139"/>
        <end position="158"/>
    </location>
</feature>
<evidence type="ECO:0000256" key="8">
    <source>
        <dbReference type="RuleBase" id="RU365088"/>
    </source>
</evidence>
<comment type="similarity">
    <text evidence="2 8">Belongs to the major facilitator superfamily. Bcr/CmlA family.</text>
</comment>
<sequence length="408" mass="44243">MKLYKPTKPLSRGHMAALLAMLITIMPFSIDAYLPALLDISTALNADIHHIEQSLSSFMLGIAIGQITGGSLSDIKGRRNIALVGLCIYLIGSFGLIFVQTADQLLTLRIVQALGAGMSAVVVGAVVRDNYQGREAAQMFALIGIIVMAAPLIAPLFGSFLRGLAGWRSIFAFLFIYATFVTILLFRFLPQRKAAEPITREQVRQIGSRYYAVLSNKAALGFLFYQAASFASMLVFLSESPFVYMKLYGLSPTQYAWVFGCNIVMMMSCNRLTAFGLKRNWESHHLLLVGIIIQFTANLLLFSSVMIAKQPAFWWFVPCVVCSVGAQGLIAANSQALFMGNFKPEMGGSANAVLSSSQSLIGAGAGFVVTLLHNGTANVMAGGMFASTVVGMILLWTLSDKQLRQAKL</sequence>
<organism evidence="10 11">
    <name type="scientific">Kingella kingae</name>
    <dbReference type="NCBI Taxonomy" id="504"/>
    <lineage>
        <taxon>Bacteria</taxon>
        <taxon>Pseudomonadati</taxon>
        <taxon>Pseudomonadota</taxon>
        <taxon>Betaproteobacteria</taxon>
        <taxon>Neisseriales</taxon>
        <taxon>Neisseriaceae</taxon>
        <taxon>Kingella</taxon>
    </lineage>
</organism>
<dbReference type="Proteomes" id="UP000248598">
    <property type="component" value="Chromosome 1"/>
</dbReference>
<dbReference type="Gene3D" id="1.20.1720.10">
    <property type="entry name" value="Multidrug resistance protein D"/>
    <property type="match status" value="1"/>
</dbReference>
<accession>A0AAX2J0X5</accession>
<dbReference type="InterPro" id="IPR020846">
    <property type="entry name" value="MFS_dom"/>
</dbReference>
<feature type="transmembrane region" description="Helical" evidence="8">
    <location>
        <begin position="352"/>
        <end position="373"/>
    </location>
</feature>
<evidence type="ECO:0000313" key="11">
    <source>
        <dbReference type="Proteomes" id="UP000248598"/>
    </source>
</evidence>
<dbReference type="RefSeq" id="WP_003787376.1">
    <property type="nucleotide sequence ID" value="NZ_CP091518.1"/>
</dbReference>
<gene>
    <name evidence="10" type="primary">bcr</name>
    <name evidence="10" type="ORF">NCTC10529_00033</name>
</gene>
<reference evidence="10 11" key="1">
    <citation type="submission" date="2018-06" db="EMBL/GenBank/DDBJ databases">
        <authorList>
            <consortium name="Pathogen Informatics"/>
            <person name="Doyle S."/>
        </authorList>
    </citation>
    <scope>NUCLEOTIDE SEQUENCE [LARGE SCALE GENOMIC DNA]</scope>
    <source>
        <strain evidence="10 11">NCTC10529</strain>
    </source>
</reference>
<dbReference type="PANTHER" id="PTHR23502:SF132">
    <property type="entry name" value="POLYAMINE TRANSPORTER 2-RELATED"/>
    <property type="match status" value="1"/>
</dbReference>
<dbReference type="GO" id="GO:0042910">
    <property type="term" value="F:xenobiotic transmembrane transporter activity"/>
    <property type="evidence" value="ECO:0007669"/>
    <property type="project" value="InterPro"/>
</dbReference>
<keyword evidence="3 8" id="KW-0813">Transport</keyword>
<feature type="transmembrane region" description="Helical" evidence="8">
    <location>
        <begin position="313"/>
        <end position="332"/>
    </location>
</feature>
<feature type="transmembrane region" description="Helical" evidence="8">
    <location>
        <begin position="210"/>
        <end position="235"/>
    </location>
</feature>
<dbReference type="Pfam" id="PF07690">
    <property type="entry name" value="MFS_1"/>
    <property type="match status" value="1"/>
</dbReference>
<evidence type="ECO:0000256" key="2">
    <source>
        <dbReference type="ARBA" id="ARBA00006236"/>
    </source>
</evidence>
<dbReference type="PANTHER" id="PTHR23502">
    <property type="entry name" value="MAJOR FACILITATOR SUPERFAMILY"/>
    <property type="match status" value="1"/>
</dbReference>
<dbReference type="SUPFAM" id="SSF103473">
    <property type="entry name" value="MFS general substrate transporter"/>
    <property type="match status" value="1"/>
</dbReference>
<dbReference type="InterPro" id="IPR011701">
    <property type="entry name" value="MFS"/>
</dbReference>
<comment type="caution">
    <text evidence="8">Lacks conserved residue(s) required for the propagation of feature annotation.</text>
</comment>
<feature type="transmembrane region" description="Helical" evidence="8">
    <location>
        <begin position="170"/>
        <end position="189"/>
    </location>
</feature>
<dbReference type="NCBIfam" id="TIGR00710">
    <property type="entry name" value="efflux_Bcr_CflA"/>
    <property type="match status" value="1"/>
</dbReference>
<keyword evidence="6 8" id="KW-1133">Transmembrane helix</keyword>
<dbReference type="GeneID" id="93261369"/>
<feature type="domain" description="Major facilitator superfamily (MFS) profile" evidence="9">
    <location>
        <begin position="15"/>
        <end position="403"/>
    </location>
</feature>
<dbReference type="AlphaFoldDB" id="A0AAX2J0X5"/>
<comment type="subcellular location">
    <subcellularLocation>
        <location evidence="8">Cell inner membrane</location>
        <topology evidence="8">Multi-pass membrane protein</topology>
    </subcellularLocation>
    <subcellularLocation>
        <location evidence="1">Cell membrane</location>
        <topology evidence="1">Multi-pass membrane protein</topology>
    </subcellularLocation>
</comment>
<evidence type="ECO:0000256" key="4">
    <source>
        <dbReference type="ARBA" id="ARBA00022475"/>
    </source>
</evidence>
<feature type="transmembrane region" description="Helical" evidence="8">
    <location>
        <begin position="379"/>
        <end position="398"/>
    </location>
</feature>
<evidence type="ECO:0000256" key="1">
    <source>
        <dbReference type="ARBA" id="ARBA00004651"/>
    </source>
</evidence>
<protein>
    <recommendedName>
        <fullName evidence="8">Bcr/CflA family efflux transporter</fullName>
    </recommendedName>
</protein>
<evidence type="ECO:0000256" key="3">
    <source>
        <dbReference type="ARBA" id="ARBA00022448"/>
    </source>
</evidence>
<evidence type="ECO:0000256" key="7">
    <source>
        <dbReference type="ARBA" id="ARBA00023136"/>
    </source>
</evidence>
<keyword evidence="5 8" id="KW-0812">Transmembrane</keyword>
<evidence type="ECO:0000256" key="5">
    <source>
        <dbReference type="ARBA" id="ARBA00022692"/>
    </source>
</evidence>
<keyword evidence="4" id="KW-1003">Cell membrane</keyword>
<keyword evidence="8" id="KW-0997">Cell inner membrane</keyword>
<keyword evidence="7 8" id="KW-0472">Membrane</keyword>
<dbReference type="InterPro" id="IPR004812">
    <property type="entry name" value="Efflux_drug-R_Bcr/CmlA"/>
</dbReference>
<feature type="transmembrane region" description="Helical" evidence="8">
    <location>
        <begin position="106"/>
        <end position="127"/>
    </location>
</feature>
<dbReference type="InterPro" id="IPR036259">
    <property type="entry name" value="MFS_trans_sf"/>
</dbReference>
<dbReference type="EMBL" id="LS483426">
    <property type="protein sequence ID" value="SQH23891.1"/>
    <property type="molecule type" value="Genomic_DNA"/>
</dbReference>
<proteinExistence type="inferred from homology"/>
<evidence type="ECO:0000313" key="10">
    <source>
        <dbReference type="EMBL" id="SQH23891.1"/>
    </source>
</evidence>
<dbReference type="CDD" id="cd17320">
    <property type="entry name" value="MFS_MdfA_MDR_like"/>
    <property type="match status" value="1"/>
</dbReference>
<feature type="transmembrane region" description="Helical" evidence="8">
    <location>
        <begin position="12"/>
        <end position="34"/>
    </location>
</feature>
<feature type="transmembrane region" description="Helical" evidence="8">
    <location>
        <begin position="80"/>
        <end position="100"/>
    </location>
</feature>
<dbReference type="GO" id="GO:1990961">
    <property type="term" value="P:xenobiotic detoxification by transmembrane export across the plasma membrane"/>
    <property type="evidence" value="ECO:0007669"/>
    <property type="project" value="InterPro"/>
</dbReference>